<name>A0A2H3D9Q5_ARMGA</name>
<evidence type="ECO:0000313" key="3">
    <source>
        <dbReference type="Proteomes" id="UP000217790"/>
    </source>
</evidence>
<sequence>MTLVSLPFLWEYPVPLSSPLLSFLQSVPTTPTNNDDAILLEQLPPRIFTPIPWRPIPINEFARAGVNKEEENAPESISPIIPERRTPTPPRRRTPIITITSSLPPSPQYVTYVPQTLSPSMYARFTTSTNYNTWADRYPTPPPTAGIASEEFWDNVDIPYSAYFPSDRGLPDHRTPPPSGHRNVRMWDQPIQNWELTPEPVRAIEEPVAGPSMSAHLYPTRRSASAWERLEQRLHEQLTPEPQPELSKATIMVQPPRPLTPFPDFTPDHIPQTTDEPPGSVCSEIAVTTYNLLTISFMWPFTKPNIASLAQVES</sequence>
<dbReference type="AlphaFoldDB" id="A0A2H3D9Q5"/>
<evidence type="ECO:0000313" key="2">
    <source>
        <dbReference type="EMBL" id="PBK84206.1"/>
    </source>
</evidence>
<reference evidence="3" key="1">
    <citation type="journal article" date="2017" name="Nat. Ecol. Evol.">
        <title>Genome expansion and lineage-specific genetic innovations in the forest pathogenic fungi Armillaria.</title>
        <authorList>
            <person name="Sipos G."/>
            <person name="Prasanna A.N."/>
            <person name="Walter M.C."/>
            <person name="O'Connor E."/>
            <person name="Balint B."/>
            <person name="Krizsan K."/>
            <person name="Kiss B."/>
            <person name="Hess J."/>
            <person name="Varga T."/>
            <person name="Slot J."/>
            <person name="Riley R."/>
            <person name="Boka B."/>
            <person name="Rigling D."/>
            <person name="Barry K."/>
            <person name="Lee J."/>
            <person name="Mihaltcheva S."/>
            <person name="LaButti K."/>
            <person name="Lipzen A."/>
            <person name="Waldron R."/>
            <person name="Moloney N.M."/>
            <person name="Sperisen C."/>
            <person name="Kredics L."/>
            <person name="Vagvoelgyi C."/>
            <person name="Patrignani A."/>
            <person name="Fitzpatrick D."/>
            <person name="Nagy I."/>
            <person name="Doyle S."/>
            <person name="Anderson J.B."/>
            <person name="Grigoriev I.V."/>
            <person name="Gueldener U."/>
            <person name="Muensterkoetter M."/>
            <person name="Nagy L.G."/>
        </authorList>
    </citation>
    <scope>NUCLEOTIDE SEQUENCE [LARGE SCALE GENOMIC DNA]</scope>
    <source>
        <strain evidence="3">Ar21-2</strain>
    </source>
</reference>
<accession>A0A2H3D9Q5</accession>
<proteinExistence type="predicted"/>
<keyword evidence="3" id="KW-1185">Reference proteome</keyword>
<dbReference type="EMBL" id="KZ293700">
    <property type="protein sequence ID" value="PBK84206.1"/>
    <property type="molecule type" value="Genomic_DNA"/>
</dbReference>
<feature type="region of interest" description="Disordered" evidence="1">
    <location>
        <begin position="69"/>
        <end position="92"/>
    </location>
</feature>
<dbReference type="InParanoid" id="A0A2H3D9Q5"/>
<evidence type="ECO:0000256" key="1">
    <source>
        <dbReference type="SAM" id="MobiDB-lite"/>
    </source>
</evidence>
<protein>
    <submittedName>
        <fullName evidence="2">Uncharacterized protein</fullName>
    </submittedName>
</protein>
<organism evidence="2 3">
    <name type="scientific">Armillaria gallica</name>
    <name type="common">Bulbous honey fungus</name>
    <name type="synonym">Armillaria bulbosa</name>
    <dbReference type="NCBI Taxonomy" id="47427"/>
    <lineage>
        <taxon>Eukaryota</taxon>
        <taxon>Fungi</taxon>
        <taxon>Dikarya</taxon>
        <taxon>Basidiomycota</taxon>
        <taxon>Agaricomycotina</taxon>
        <taxon>Agaricomycetes</taxon>
        <taxon>Agaricomycetidae</taxon>
        <taxon>Agaricales</taxon>
        <taxon>Marasmiineae</taxon>
        <taxon>Physalacriaceae</taxon>
        <taxon>Armillaria</taxon>
    </lineage>
</organism>
<dbReference type="Proteomes" id="UP000217790">
    <property type="component" value="Unassembled WGS sequence"/>
</dbReference>
<gene>
    <name evidence="2" type="ORF">ARMGADRAFT_1088662</name>
</gene>